<dbReference type="EMBL" id="QTTQ01000009">
    <property type="protein sequence ID" value="REE83272.1"/>
    <property type="molecule type" value="Genomic_DNA"/>
</dbReference>
<protein>
    <submittedName>
        <fullName evidence="6">Thiol-disulfide isomerase/thioredoxin</fullName>
    </submittedName>
</protein>
<evidence type="ECO:0000256" key="1">
    <source>
        <dbReference type="ARBA" id="ARBA00004196"/>
    </source>
</evidence>
<evidence type="ECO:0000256" key="4">
    <source>
        <dbReference type="ARBA" id="ARBA00023284"/>
    </source>
</evidence>
<dbReference type="Pfam" id="PF00578">
    <property type="entry name" value="AhpC-TSA"/>
    <property type="match status" value="1"/>
</dbReference>
<evidence type="ECO:0000313" key="6">
    <source>
        <dbReference type="EMBL" id="REE83272.1"/>
    </source>
</evidence>
<keyword evidence="7" id="KW-1185">Reference proteome</keyword>
<dbReference type="Proteomes" id="UP000256429">
    <property type="component" value="Unassembled WGS sequence"/>
</dbReference>
<dbReference type="InterPro" id="IPR013766">
    <property type="entry name" value="Thioredoxin_domain"/>
</dbReference>
<dbReference type="GO" id="GO:0016491">
    <property type="term" value="F:oxidoreductase activity"/>
    <property type="evidence" value="ECO:0007669"/>
    <property type="project" value="InterPro"/>
</dbReference>
<dbReference type="InterPro" id="IPR000866">
    <property type="entry name" value="AhpC/TSA"/>
</dbReference>
<accession>A0A3D9S3U6</accession>
<evidence type="ECO:0000256" key="3">
    <source>
        <dbReference type="ARBA" id="ARBA00023157"/>
    </source>
</evidence>
<dbReference type="InterPro" id="IPR050553">
    <property type="entry name" value="Thioredoxin_ResA/DsbE_sf"/>
</dbReference>
<organism evidence="6 7">
    <name type="scientific">Lutibacter oceani</name>
    <dbReference type="NCBI Taxonomy" id="1853311"/>
    <lineage>
        <taxon>Bacteria</taxon>
        <taxon>Pseudomonadati</taxon>
        <taxon>Bacteroidota</taxon>
        <taxon>Flavobacteriia</taxon>
        <taxon>Flavobacteriales</taxon>
        <taxon>Flavobacteriaceae</taxon>
        <taxon>Lutibacter</taxon>
    </lineage>
</organism>
<dbReference type="InterPro" id="IPR036249">
    <property type="entry name" value="Thioredoxin-like_sf"/>
</dbReference>
<comment type="caution">
    <text evidence="6">The sequence shown here is derived from an EMBL/GenBank/DDBJ whole genome shotgun (WGS) entry which is preliminary data.</text>
</comment>
<sequence>MKKTIIILSLILISCNFSQDKKSNSNTVNSLKLTGTIENLKDSLTVVLTKMDSRNFYGKSIDSTLSLNGLFELKIDINEPSEYMIIIIDYKNMVAKRNYLWLDKGDISIIGNYDDFENAKINGSKLTDLSKTYNQISENFSNQMKKGEIDYKNYQKGMFNERLDFLFKNPNNIVSLTNFLGFTDNISKDSLQLFYSKLDNNLQNSKNGIALKNSFEIERIKIGKPFIDISAKDLEGNNVKLSDFKGKVIILDFWAIWCHYCHEQNQEEFPRLKEKYKNEDFIIISYSVDVDKKDWEKSSKADNIDWVNISNLRGVSDKVVTQYGVQVYPTSFIIDKDGKVINKMKGYEHNALETELDKIFDIK</sequence>
<dbReference type="OrthoDB" id="1069091at2"/>
<evidence type="ECO:0000313" key="7">
    <source>
        <dbReference type="Proteomes" id="UP000256429"/>
    </source>
</evidence>
<keyword evidence="4" id="KW-0676">Redox-active center</keyword>
<dbReference type="AlphaFoldDB" id="A0A3D9S3U6"/>
<comment type="subcellular location">
    <subcellularLocation>
        <location evidence="1">Cell envelope</location>
    </subcellularLocation>
</comment>
<dbReference type="RefSeq" id="WP_115877946.1">
    <property type="nucleotide sequence ID" value="NZ_QTTQ01000009.1"/>
</dbReference>
<dbReference type="PROSITE" id="PS51257">
    <property type="entry name" value="PROKAR_LIPOPROTEIN"/>
    <property type="match status" value="1"/>
</dbReference>
<dbReference type="SUPFAM" id="SSF52833">
    <property type="entry name" value="Thioredoxin-like"/>
    <property type="match status" value="1"/>
</dbReference>
<dbReference type="PANTHER" id="PTHR42852:SF6">
    <property type="entry name" value="THIOL:DISULFIDE INTERCHANGE PROTEIN DSBE"/>
    <property type="match status" value="1"/>
</dbReference>
<keyword evidence="6" id="KW-0413">Isomerase</keyword>
<keyword evidence="3" id="KW-1015">Disulfide bond</keyword>
<evidence type="ECO:0000259" key="5">
    <source>
        <dbReference type="PROSITE" id="PS51352"/>
    </source>
</evidence>
<dbReference type="InterPro" id="IPR025380">
    <property type="entry name" value="DUF4369"/>
</dbReference>
<dbReference type="Gene3D" id="3.40.30.10">
    <property type="entry name" value="Glutaredoxin"/>
    <property type="match status" value="1"/>
</dbReference>
<feature type="domain" description="Thioredoxin" evidence="5">
    <location>
        <begin position="220"/>
        <end position="363"/>
    </location>
</feature>
<dbReference type="Pfam" id="PF14289">
    <property type="entry name" value="DUF4369"/>
    <property type="match status" value="1"/>
</dbReference>
<dbReference type="GO" id="GO:0030313">
    <property type="term" value="C:cell envelope"/>
    <property type="evidence" value="ECO:0007669"/>
    <property type="project" value="UniProtKB-SubCell"/>
</dbReference>
<name>A0A3D9S3U6_9FLAO</name>
<gene>
    <name evidence="6" type="ORF">BX611_0559</name>
</gene>
<reference evidence="6 7" key="1">
    <citation type="submission" date="2018-08" db="EMBL/GenBank/DDBJ databases">
        <title>Genomic Encyclopedia of Type Strains, Phase III (KMG-III): the genomes of soil and plant-associated and newly described type strains.</title>
        <authorList>
            <person name="Whitman W."/>
        </authorList>
    </citation>
    <scope>NUCLEOTIDE SEQUENCE [LARGE SCALE GENOMIC DNA]</scope>
    <source>
        <strain evidence="6 7">325-5</strain>
    </source>
</reference>
<keyword evidence="2" id="KW-0201">Cytochrome c-type biogenesis</keyword>
<dbReference type="GO" id="GO:0016209">
    <property type="term" value="F:antioxidant activity"/>
    <property type="evidence" value="ECO:0007669"/>
    <property type="project" value="InterPro"/>
</dbReference>
<dbReference type="GO" id="GO:0017004">
    <property type="term" value="P:cytochrome complex assembly"/>
    <property type="evidence" value="ECO:0007669"/>
    <property type="project" value="UniProtKB-KW"/>
</dbReference>
<dbReference type="PANTHER" id="PTHR42852">
    <property type="entry name" value="THIOL:DISULFIDE INTERCHANGE PROTEIN DSBE"/>
    <property type="match status" value="1"/>
</dbReference>
<dbReference type="CDD" id="cd02966">
    <property type="entry name" value="TlpA_like_family"/>
    <property type="match status" value="1"/>
</dbReference>
<dbReference type="PROSITE" id="PS51352">
    <property type="entry name" value="THIOREDOXIN_2"/>
    <property type="match status" value="1"/>
</dbReference>
<evidence type="ECO:0000256" key="2">
    <source>
        <dbReference type="ARBA" id="ARBA00022748"/>
    </source>
</evidence>
<proteinExistence type="predicted"/>
<dbReference type="GO" id="GO:0016853">
    <property type="term" value="F:isomerase activity"/>
    <property type="evidence" value="ECO:0007669"/>
    <property type="project" value="UniProtKB-KW"/>
</dbReference>